<dbReference type="CDD" id="cd16320">
    <property type="entry name" value="MraZ_N"/>
    <property type="match status" value="1"/>
</dbReference>
<dbReference type="InterPro" id="IPR003444">
    <property type="entry name" value="MraZ"/>
</dbReference>
<dbReference type="InterPro" id="IPR035642">
    <property type="entry name" value="MraZ_N"/>
</dbReference>
<dbReference type="Pfam" id="PF02381">
    <property type="entry name" value="MraZ"/>
    <property type="match status" value="2"/>
</dbReference>
<evidence type="ECO:0000256" key="1">
    <source>
        <dbReference type="ARBA" id="ARBA00013860"/>
    </source>
</evidence>
<dbReference type="PANTHER" id="PTHR34701:SF1">
    <property type="entry name" value="TRANSCRIPTIONAL REGULATOR MRAZ"/>
    <property type="match status" value="1"/>
</dbReference>
<dbReference type="Proteomes" id="UP000231255">
    <property type="component" value="Unassembled WGS sequence"/>
</dbReference>
<keyword evidence="2" id="KW-0963">Cytoplasm</keyword>
<dbReference type="InterPro" id="IPR007159">
    <property type="entry name" value="SpoVT-AbrB_dom"/>
</dbReference>
<evidence type="ECO:0000256" key="2">
    <source>
        <dbReference type="ARBA" id="ARBA00022490"/>
    </source>
</evidence>
<evidence type="ECO:0000313" key="9">
    <source>
        <dbReference type="EMBL" id="PJE59576.1"/>
    </source>
</evidence>
<dbReference type="InterPro" id="IPR035644">
    <property type="entry name" value="MraZ_C"/>
</dbReference>
<accession>A0A2M8KI20</accession>
<dbReference type="GO" id="GO:0003700">
    <property type="term" value="F:DNA-binding transcription factor activity"/>
    <property type="evidence" value="ECO:0007669"/>
    <property type="project" value="InterPro"/>
</dbReference>
<evidence type="ECO:0000256" key="3">
    <source>
        <dbReference type="ARBA" id="ARBA00022737"/>
    </source>
</evidence>
<dbReference type="CDD" id="cd16321">
    <property type="entry name" value="MraZ_C"/>
    <property type="match status" value="1"/>
</dbReference>
<evidence type="ECO:0000256" key="6">
    <source>
        <dbReference type="ARBA" id="ARBA00023163"/>
    </source>
</evidence>
<dbReference type="InterPro" id="IPR038619">
    <property type="entry name" value="MraZ_sf"/>
</dbReference>
<dbReference type="EMBL" id="PFDZ01000003">
    <property type="protein sequence ID" value="PJE59576.1"/>
    <property type="molecule type" value="Genomic_DNA"/>
</dbReference>
<sequence length="107" mass="12349">DNCLYLYPLKEWEKLAEKLARLPITRSDSRAFVRLMLAGAMDVSLDRLGRILVPDYLKEYAGLDKKVAIAGLYNRIEIWDEKKWNVYKKETSQAAEAIAEKMNELGI</sequence>
<comment type="caution">
    <text evidence="9">The sequence shown here is derived from an EMBL/GenBank/DDBJ whole genome shotgun (WGS) entry which is preliminary data.</text>
</comment>
<evidence type="ECO:0000256" key="5">
    <source>
        <dbReference type="ARBA" id="ARBA00023125"/>
    </source>
</evidence>
<keyword evidence="4" id="KW-0805">Transcription regulation</keyword>
<evidence type="ECO:0000256" key="4">
    <source>
        <dbReference type="ARBA" id="ARBA00023015"/>
    </source>
</evidence>
<protein>
    <recommendedName>
        <fullName evidence="1">Transcriptional regulator MraZ</fullName>
    </recommendedName>
</protein>
<dbReference type="InterPro" id="IPR037914">
    <property type="entry name" value="SpoVT-AbrB_sf"/>
</dbReference>
<proteinExistence type="inferred from homology"/>
<dbReference type="GO" id="GO:2000143">
    <property type="term" value="P:negative regulation of DNA-templated transcription initiation"/>
    <property type="evidence" value="ECO:0007669"/>
    <property type="project" value="TreeGrafter"/>
</dbReference>
<dbReference type="AlphaFoldDB" id="A0A2M8KI20"/>
<feature type="domain" description="SpoVT-AbrB" evidence="8">
    <location>
        <begin position="40"/>
        <end position="83"/>
    </location>
</feature>
<dbReference type="PROSITE" id="PS51740">
    <property type="entry name" value="SPOVT_ABRB"/>
    <property type="match status" value="1"/>
</dbReference>
<evidence type="ECO:0000313" key="10">
    <source>
        <dbReference type="Proteomes" id="UP000231255"/>
    </source>
</evidence>
<organism evidence="9 10">
    <name type="scientific">Candidatus Portnoybacteria bacterium CG10_big_fil_rev_8_21_14_0_10_43_39</name>
    <dbReference type="NCBI Taxonomy" id="1974815"/>
    <lineage>
        <taxon>Bacteria</taxon>
        <taxon>Candidatus Portnoyibacteriota</taxon>
    </lineage>
</organism>
<dbReference type="Gene3D" id="3.40.1550.20">
    <property type="entry name" value="Transcriptional regulator MraZ domain"/>
    <property type="match status" value="1"/>
</dbReference>
<feature type="non-terminal residue" evidence="9">
    <location>
        <position position="1"/>
    </location>
</feature>
<gene>
    <name evidence="9" type="primary">mraZ</name>
    <name evidence="9" type="ORF">COU84_00080</name>
</gene>
<dbReference type="PANTHER" id="PTHR34701">
    <property type="entry name" value="TRANSCRIPTIONAL REGULATOR MRAZ"/>
    <property type="match status" value="1"/>
</dbReference>
<evidence type="ECO:0000259" key="8">
    <source>
        <dbReference type="PROSITE" id="PS51740"/>
    </source>
</evidence>
<dbReference type="InterPro" id="IPR020603">
    <property type="entry name" value="MraZ_dom"/>
</dbReference>
<evidence type="ECO:0000256" key="7">
    <source>
        <dbReference type="PROSITE-ProRule" id="PRU01076"/>
    </source>
</evidence>
<dbReference type="HAMAP" id="MF_01008">
    <property type="entry name" value="MraZ"/>
    <property type="match status" value="1"/>
</dbReference>
<name>A0A2M8KI20_9BACT</name>
<keyword evidence="5 7" id="KW-0238">DNA-binding</keyword>
<reference evidence="10" key="1">
    <citation type="submission" date="2017-09" db="EMBL/GenBank/DDBJ databases">
        <title>Depth-based differentiation of microbial function through sediment-hosted aquifers and enrichment of novel symbionts in the deep terrestrial subsurface.</title>
        <authorList>
            <person name="Probst A.J."/>
            <person name="Ladd B."/>
            <person name="Jarett J.K."/>
            <person name="Geller-Mcgrath D.E."/>
            <person name="Sieber C.M.K."/>
            <person name="Emerson J.B."/>
            <person name="Anantharaman K."/>
            <person name="Thomas B.C."/>
            <person name="Malmstrom R."/>
            <person name="Stieglmeier M."/>
            <person name="Klingl A."/>
            <person name="Woyke T."/>
            <person name="Ryan C.M."/>
            <person name="Banfield J.F."/>
        </authorList>
    </citation>
    <scope>NUCLEOTIDE SEQUENCE [LARGE SCALE GENOMIC DNA]</scope>
</reference>
<dbReference type="NCBIfam" id="TIGR00242">
    <property type="entry name" value="division/cell wall cluster transcriptional repressor MraZ"/>
    <property type="match status" value="1"/>
</dbReference>
<dbReference type="GO" id="GO:0000976">
    <property type="term" value="F:transcription cis-regulatory region binding"/>
    <property type="evidence" value="ECO:0007669"/>
    <property type="project" value="TreeGrafter"/>
</dbReference>
<keyword evidence="6" id="KW-0804">Transcription</keyword>
<keyword evidence="3" id="KW-0677">Repeat</keyword>
<dbReference type="SUPFAM" id="SSF89447">
    <property type="entry name" value="AbrB/MazE/MraZ-like"/>
    <property type="match status" value="1"/>
</dbReference>